<gene>
    <name evidence="1" type="ORF">GCM10007423_57180</name>
</gene>
<proteinExistence type="predicted"/>
<sequence length="356" mass="39198">MGPFLGKRQANTSMTKRLLPLFLLTLLCLKGWSQDPQFSQFYANPLYLNPALAGGALAPRATINYRNQWPSLSANFVTTSIGADMFLPNLNSGVGVLVTMDSQGLGNLKSTEAALQYSYQIQFNELTSLRLGIQGGVASRTLDYFGLTFGDQYNNGGLTGQPSEDPFAKGGPNVFYADFGAGAMLYSDWYWAGVSAHHLNRPDQAFSSLTQARLPVKASLQAGLRIPFAGYTFLGDEIDKEKTISPAIMYKKQGKYDQFDAGMYVTIEPLVIGAWYRGIPFKKYEQNINNHESLIFLAGFRQDKFSIGYSYDLTISTLGAGSGGAHEISLSYVFAPLESKPKRPKARKRQLSCPKF</sequence>
<comment type="caution">
    <text evidence="1">The sequence shown here is derived from an EMBL/GenBank/DDBJ whole genome shotgun (WGS) entry which is preliminary data.</text>
</comment>
<keyword evidence="2" id="KW-1185">Reference proteome</keyword>
<evidence type="ECO:0000313" key="1">
    <source>
        <dbReference type="EMBL" id="GGH52607.1"/>
    </source>
</evidence>
<accession>A0ABQ1Z9F0</accession>
<protein>
    <submittedName>
        <fullName evidence="1">Membrane protein</fullName>
    </submittedName>
</protein>
<dbReference type="Pfam" id="PF11751">
    <property type="entry name" value="PorP_SprF"/>
    <property type="match status" value="1"/>
</dbReference>
<reference evidence="2" key="1">
    <citation type="journal article" date="2019" name="Int. J. Syst. Evol. Microbiol.">
        <title>The Global Catalogue of Microorganisms (GCM) 10K type strain sequencing project: providing services to taxonomists for standard genome sequencing and annotation.</title>
        <authorList>
            <consortium name="The Broad Institute Genomics Platform"/>
            <consortium name="The Broad Institute Genome Sequencing Center for Infectious Disease"/>
            <person name="Wu L."/>
            <person name="Ma J."/>
        </authorList>
    </citation>
    <scope>NUCLEOTIDE SEQUENCE [LARGE SCALE GENOMIC DNA]</scope>
    <source>
        <strain evidence="2">CGMCC 1.15288</strain>
    </source>
</reference>
<evidence type="ECO:0000313" key="2">
    <source>
        <dbReference type="Proteomes" id="UP000600214"/>
    </source>
</evidence>
<dbReference type="NCBIfam" id="TIGR03519">
    <property type="entry name" value="T9SS_PorP_fam"/>
    <property type="match status" value="1"/>
</dbReference>
<dbReference type="InterPro" id="IPR019861">
    <property type="entry name" value="PorP/SprF_Bacteroidetes"/>
</dbReference>
<organism evidence="1 2">
    <name type="scientific">Dyadobacter endophyticus</name>
    <dbReference type="NCBI Taxonomy" id="1749036"/>
    <lineage>
        <taxon>Bacteria</taxon>
        <taxon>Pseudomonadati</taxon>
        <taxon>Bacteroidota</taxon>
        <taxon>Cytophagia</taxon>
        <taxon>Cytophagales</taxon>
        <taxon>Spirosomataceae</taxon>
        <taxon>Dyadobacter</taxon>
    </lineage>
</organism>
<dbReference type="EMBL" id="BMIA01000005">
    <property type="protein sequence ID" value="GGH52607.1"/>
    <property type="molecule type" value="Genomic_DNA"/>
</dbReference>
<dbReference type="Proteomes" id="UP000600214">
    <property type="component" value="Unassembled WGS sequence"/>
</dbReference>
<name>A0ABQ1Z9F0_9BACT</name>